<sequence>MGNVPKNEASQKTVSFVQTVKLINTFYLYIKGNSPDFVEYIESRDRWMKEGGREMPDSRQKTEEFLQTLPKDQRAVYVYMRDEYERLAAAGKQTDVEEYDAYVEKKASEKFGITRQDAMNTYALTESQLRIFHNYRASDI</sequence>
<reference evidence="2" key="1">
    <citation type="journal article" date="2019" name="Int. J. Syst. Evol. Microbiol.">
        <title>The Global Catalogue of Microorganisms (GCM) 10K type strain sequencing project: providing services to taxonomists for standard genome sequencing and annotation.</title>
        <authorList>
            <consortium name="The Broad Institute Genomics Platform"/>
            <consortium name="The Broad Institute Genome Sequencing Center for Infectious Disease"/>
            <person name="Wu L."/>
            <person name="Ma J."/>
        </authorList>
    </citation>
    <scope>NUCLEOTIDE SEQUENCE [LARGE SCALE GENOMIC DNA]</scope>
    <source>
        <strain evidence="2">CECT 7184</strain>
    </source>
</reference>
<protein>
    <submittedName>
        <fullName evidence="1">Uncharacterized protein</fullName>
    </submittedName>
</protein>
<proteinExistence type="predicted"/>
<evidence type="ECO:0000313" key="1">
    <source>
        <dbReference type="EMBL" id="MFC5712418.1"/>
    </source>
</evidence>
<organism evidence="1 2">
    <name type="scientific">Thalassorhabdus alkalitolerans</name>
    <dbReference type="NCBI Taxonomy" id="2282697"/>
    <lineage>
        <taxon>Bacteria</taxon>
        <taxon>Bacillati</taxon>
        <taxon>Bacillota</taxon>
        <taxon>Bacilli</taxon>
        <taxon>Bacillales</taxon>
        <taxon>Bacillaceae</taxon>
        <taxon>Thalassorhabdus</taxon>
    </lineage>
</organism>
<comment type="caution">
    <text evidence="1">The sequence shown here is derived from an EMBL/GenBank/DDBJ whole genome shotgun (WGS) entry which is preliminary data.</text>
</comment>
<evidence type="ECO:0000313" key="2">
    <source>
        <dbReference type="Proteomes" id="UP001596142"/>
    </source>
</evidence>
<dbReference type="RefSeq" id="WP_054634865.1">
    <property type="nucleotide sequence ID" value="NZ_JBHSOZ010000003.1"/>
</dbReference>
<accession>A0ABW0YMQ2</accession>
<name>A0ABW0YMQ2_9BACI</name>
<dbReference type="EMBL" id="JBHSOZ010000003">
    <property type="protein sequence ID" value="MFC5712418.1"/>
    <property type="molecule type" value="Genomic_DNA"/>
</dbReference>
<keyword evidence="2" id="KW-1185">Reference proteome</keyword>
<dbReference type="Proteomes" id="UP001596142">
    <property type="component" value="Unassembled WGS sequence"/>
</dbReference>
<gene>
    <name evidence="1" type="ORF">ACFPU1_06470</name>
</gene>